<sequence>MDEIRENEGKHSTGSPTLQLAAGPPVGASTPFEFCTRAEIPQVPSESEELNRAPYPSPSIHADVDDDRRLMRAYIWPYLPPVRVTRL</sequence>
<dbReference type="KEGG" id="pgr:PGTG_20690"/>
<protein>
    <submittedName>
        <fullName evidence="2">Uncharacterized protein</fullName>
    </submittedName>
</protein>
<evidence type="ECO:0000313" key="3">
    <source>
        <dbReference type="Proteomes" id="UP000008783"/>
    </source>
</evidence>
<organism evidence="2 3">
    <name type="scientific">Puccinia graminis f. sp. tritici (strain CRL 75-36-700-3 / race SCCL)</name>
    <name type="common">Black stem rust fungus</name>
    <dbReference type="NCBI Taxonomy" id="418459"/>
    <lineage>
        <taxon>Eukaryota</taxon>
        <taxon>Fungi</taxon>
        <taxon>Dikarya</taxon>
        <taxon>Basidiomycota</taxon>
        <taxon>Pucciniomycotina</taxon>
        <taxon>Pucciniomycetes</taxon>
        <taxon>Pucciniales</taxon>
        <taxon>Pucciniaceae</taxon>
        <taxon>Puccinia</taxon>
    </lineage>
</organism>
<dbReference type="AlphaFoldDB" id="H6QPE5"/>
<keyword evidence="3" id="KW-1185">Reference proteome</keyword>
<gene>
    <name evidence="2" type="ORF">PGTG_20690</name>
</gene>
<dbReference type="EMBL" id="DS178264">
    <property type="protein sequence ID" value="EHS63596.1"/>
    <property type="molecule type" value="Genomic_DNA"/>
</dbReference>
<evidence type="ECO:0000256" key="1">
    <source>
        <dbReference type="SAM" id="MobiDB-lite"/>
    </source>
</evidence>
<feature type="region of interest" description="Disordered" evidence="1">
    <location>
        <begin position="1"/>
        <end position="63"/>
    </location>
</feature>
<reference evidence="3" key="1">
    <citation type="journal article" date="2011" name="Proc. Natl. Acad. Sci. U.S.A.">
        <title>Obligate biotrophy features unraveled by the genomic analysis of rust fungi.</title>
        <authorList>
            <person name="Duplessis S."/>
            <person name="Cuomo C.A."/>
            <person name="Lin Y.-C."/>
            <person name="Aerts A."/>
            <person name="Tisserant E."/>
            <person name="Veneault-Fourrey C."/>
            <person name="Joly D.L."/>
            <person name="Hacquard S."/>
            <person name="Amselem J."/>
            <person name="Cantarel B.L."/>
            <person name="Chiu R."/>
            <person name="Coutinho P.M."/>
            <person name="Feau N."/>
            <person name="Field M."/>
            <person name="Frey P."/>
            <person name="Gelhaye E."/>
            <person name="Goldberg J."/>
            <person name="Grabherr M.G."/>
            <person name="Kodira C.D."/>
            <person name="Kohler A."/>
            <person name="Kuees U."/>
            <person name="Lindquist E.A."/>
            <person name="Lucas S.M."/>
            <person name="Mago R."/>
            <person name="Mauceli E."/>
            <person name="Morin E."/>
            <person name="Murat C."/>
            <person name="Pangilinan J.L."/>
            <person name="Park R."/>
            <person name="Pearson M."/>
            <person name="Quesneville H."/>
            <person name="Rouhier N."/>
            <person name="Sakthikumar S."/>
            <person name="Salamov A.A."/>
            <person name="Schmutz J."/>
            <person name="Selles B."/>
            <person name="Shapiro H."/>
            <person name="Tanguay P."/>
            <person name="Tuskan G.A."/>
            <person name="Henrissat B."/>
            <person name="Van de Peer Y."/>
            <person name="Rouze P."/>
            <person name="Ellis J.G."/>
            <person name="Dodds P.N."/>
            <person name="Schein J.E."/>
            <person name="Zhong S."/>
            <person name="Hamelin R.C."/>
            <person name="Grigoriev I.V."/>
            <person name="Szabo L.J."/>
            <person name="Martin F."/>
        </authorList>
    </citation>
    <scope>NUCLEOTIDE SEQUENCE [LARGE SCALE GENOMIC DNA]</scope>
    <source>
        <strain evidence="3">CRL 75-36-700-3 / race SCCL</strain>
    </source>
</reference>
<dbReference type="InParanoid" id="H6QPE5"/>
<dbReference type="VEuPathDB" id="FungiDB:PGTG_20690"/>
<name>H6QPE5_PUCGT</name>
<dbReference type="RefSeq" id="XP_003890657.1">
    <property type="nucleotide sequence ID" value="XM_003890608.1"/>
</dbReference>
<proteinExistence type="predicted"/>
<accession>H6QPE5</accession>
<feature type="compositionally biased region" description="Basic and acidic residues" evidence="1">
    <location>
        <begin position="1"/>
        <end position="11"/>
    </location>
</feature>
<dbReference type="HOGENOM" id="CLU_2484421_0_0_1"/>
<dbReference type="Proteomes" id="UP000008783">
    <property type="component" value="Unassembled WGS sequence"/>
</dbReference>
<dbReference type="GeneID" id="13543153"/>
<dbReference type="OrthoDB" id="10314384at2759"/>
<evidence type="ECO:0000313" key="2">
    <source>
        <dbReference type="EMBL" id="EHS63596.1"/>
    </source>
</evidence>